<evidence type="ECO:0000256" key="4">
    <source>
        <dbReference type="ARBA" id="ARBA00023125"/>
    </source>
</evidence>
<accession>A0A918XUQ8</accession>
<gene>
    <name evidence="9" type="ORF">GCM10017083_35630</name>
</gene>
<reference evidence="9" key="1">
    <citation type="journal article" date="2014" name="Int. J. Syst. Evol. Microbiol.">
        <title>Complete genome sequence of Corynebacterium casei LMG S-19264T (=DSM 44701T), isolated from a smear-ripened cheese.</title>
        <authorList>
            <consortium name="US DOE Joint Genome Institute (JGI-PGF)"/>
            <person name="Walter F."/>
            <person name="Albersmeier A."/>
            <person name="Kalinowski J."/>
            <person name="Ruckert C."/>
        </authorList>
    </citation>
    <scope>NUCLEOTIDE SEQUENCE</scope>
    <source>
        <strain evidence="9">KCTC 42651</strain>
    </source>
</reference>
<reference evidence="9" key="2">
    <citation type="submission" date="2020-09" db="EMBL/GenBank/DDBJ databases">
        <authorList>
            <person name="Sun Q."/>
            <person name="Kim S."/>
        </authorList>
    </citation>
    <scope>NUCLEOTIDE SEQUENCE</scope>
    <source>
        <strain evidence="9">KCTC 42651</strain>
    </source>
</reference>
<keyword evidence="4 6" id="KW-0238">DNA-binding</keyword>
<keyword evidence="5 6" id="KW-0804">Transcription</keyword>
<dbReference type="PROSITE" id="PS01063">
    <property type="entry name" value="SIGMA70_ECF"/>
    <property type="match status" value="1"/>
</dbReference>
<dbReference type="PANTHER" id="PTHR43133:SF62">
    <property type="entry name" value="RNA POLYMERASE SIGMA FACTOR SIGZ"/>
    <property type="match status" value="1"/>
</dbReference>
<evidence type="ECO:0000256" key="2">
    <source>
        <dbReference type="ARBA" id="ARBA00023015"/>
    </source>
</evidence>
<dbReference type="RefSeq" id="WP_189992091.1">
    <property type="nucleotide sequence ID" value="NZ_BMZS01000008.1"/>
</dbReference>
<evidence type="ECO:0000313" key="10">
    <source>
        <dbReference type="Proteomes" id="UP000630353"/>
    </source>
</evidence>
<evidence type="ECO:0000256" key="5">
    <source>
        <dbReference type="ARBA" id="ARBA00023163"/>
    </source>
</evidence>
<dbReference type="InterPro" id="IPR013324">
    <property type="entry name" value="RNA_pol_sigma_r3/r4-like"/>
</dbReference>
<proteinExistence type="inferred from homology"/>
<evidence type="ECO:0000256" key="1">
    <source>
        <dbReference type="ARBA" id="ARBA00010641"/>
    </source>
</evidence>
<comment type="similarity">
    <text evidence="1 6">Belongs to the sigma-70 factor family. ECF subfamily.</text>
</comment>
<dbReference type="Gene3D" id="1.10.10.10">
    <property type="entry name" value="Winged helix-like DNA-binding domain superfamily/Winged helix DNA-binding domain"/>
    <property type="match status" value="1"/>
</dbReference>
<protein>
    <recommendedName>
        <fullName evidence="6">RNA polymerase sigma factor</fullName>
    </recommendedName>
</protein>
<dbReference type="Proteomes" id="UP000630353">
    <property type="component" value="Unassembled WGS sequence"/>
</dbReference>
<dbReference type="InterPro" id="IPR039425">
    <property type="entry name" value="RNA_pol_sigma-70-like"/>
</dbReference>
<dbReference type="InterPro" id="IPR014284">
    <property type="entry name" value="RNA_pol_sigma-70_dom"/>
</dbReference>
<feature type="domain" description="RNA polymerase sigma-70 region 2" evidence="7">
    <location>
        <begin position="33"/>
        <end position="101"/>
    </location>
</feature>
<comment type="caution">
    <text evidence="9">The sequence shown here is derived from an EMBL/GenBank/DDBJ whole genome shotgun (WGS) entry which is preliminary data.</text>
</comment>
<dbReference type="NCBIfam" id="TIGR02937">
    <property type="entry name" value="sigma70-ECF"/>
    <property type="match status" value="1"/>
</dbReference>
<keyword evidence="3 6" id="KW-0731">Sigma factor</keyword>
<dbReference type="InterPro" id="IPR013325">
    <property type="entry name" value="RNA_pol_sigma_r2"/>
</dbReference>
<feature type="domain" description="RNA polymerase sigma factor 70 region 4 type 2" evidence="8">
    <location>
        <begin position="131"/>
        <end position="182"/>
    </location>
</feature>
<dbReference type="InterPro" id="IPR013249">
    <property type="entry name" value="RNA_pol_sigma70_r4_t2"/>
</dbReference>
<dbReference type="Gene3D" id="1.10.1740.10">
    <property type="match status" value="1"/>
</dbReference>
<evidence type="ECO:0000256" key="3">
    <source>
        <dbReference type="ARBA" id="ARBA00023082"/>
    </source>
</evidence>
<keyword evidence="2 6" id="KW-0805">Transcription regulation</keyword>
<dbReference type="CDD" id="cd06171">
    <property type="entry name" value="Sigma70_r4"/>
    <property type="match status" value="1"/>
</dbReference>
<dbReference type="SUPFAM" id="SSF88659">
    <property type="entry name" value="Sigma3 and sigma4 domains of RNA polymerase sigma factors"/>
    <property type="match status" value="1"/>
</dbReference>
<keyword evidence="10" id="KW-1185">Reference proteome</keyword>
<organism evidence="9 10">
    <name type="scientific">Thalassobaculum fulvum</name>
    <dbReference type="NCBI Taxonomy" id="1633335"/>
    <lineage>
        <taxon>Bacteria</taxon>
        <taxon>Pseudomonadati</taxon>
        <taxon>Pseudomonadota</taxon>
        <taxon>Alphaproteobacteria</taxon>
        <taxon>Rhodospirillales</taxon>
        <taxon>Thalassobaculaceae</taxon>
        <taxon>Thalassobaculum</taxon>
    </lineage>
</organism>
<dbReference type="EMBL" id="BMZS01000008">
    <property type="protein sequence ID" value="GHD56029.1"/>
    <property type="molecule type" value="Genomic_DNA"/>
</dbReference>
<dbReference type="Pfam" id="PF08281">
    <property type="entry name" value="Sigma70_r4_2"/>
    <property type="match status" value="1"/>
</dbReference>
<dbReference type="Pfam" id="PF04542">
    <property type="entry name" value="Sigma70_r2"/>
    <property type="match status" value="1"/>
</dbReference>
<dbReference type="InterPro" id="IPR007627">
    <property type="entry name" value="RNA_pol_sigma70_r2"/>
</dbReference>
<dbReference type="SUPFAM" id="SSF88946">
    <property type="entry name" value="Sigma2 domain of RNA polymerase sigma factors"/>
    <property type="match status" value="1"/>
</dbReference>
<dbReference type="GO" id="GO:0016987">
    <property type="term" value="F:sigma factor activity"/>
    <property type="evidence" value="ECO:0007669"/>
    <property type="project" value="UniProtKB-KW"/>
</dbReference>
<evidence type="ECO:0000259" key="8">
    <source>
        <dbReference type="Pfam" id="PF08281"/>
    </source>
</evidence>
<evidence type="ECO:0000259" key="7">
    <source>
        <dbReference type="Pfam" id="PF04542"/>
    </source>
</evidence>
<dbReference type="GO" id="GO:0003677">
    <property type="term" value="F:DNA binding"/>
    <property type="evidence" value="ECO:0007669"/>
    <property type="project" value="UniProtKB-KW"/>
</dbReference>
<dbReference type="PANTHER" id="PTHR43133">
    <property type="entry name" value="RNA POLYMERASE ECF-TYPE SIGMA FACTO"/>
    <property type="match status" value="1"/>
</dbReference>
<dbReference type="AlphaFoldDB" id="A0A918XUQ8"/>
<evidence type="ECO:0000256" key="6">
    <source>
        <dbReference type="RuleBase" id="RU000716"/>
    </source>
</evidence>
<name>A0A918XUQ8_9PROT</name>
<sequence>METTPNTDATGGRHDGLVEAIAATGDRPAFAELFEHFAPRLKAYLMRLGSDASTAEEVVQEVMLTVWRKAASFDRRQASAGTWIFTIARNRRIDRLRRERRPEFDPNDPALVPEGPADADRTVWAGQIEGRVRAAIESLPPEQSDLIRRAYFEDQSHREIAETSGLPLGTVKSRIRLAMQRLRERIDDLG</sequence>
<evidence type="ECO:0000313" key="9">
    <source>
        <dbReference type="EMBL" id="GHD56029.1"/>
    </source>
</evidence>
<dbReference type="InterPro" id="IPR036388">
    <property type="entry name" value="WH-like_DNA-bd_sf"/>
</dbReference>
<dbReference type="GO" id="GO:0006352">
    <property type="term" value="P:DNA-templated transcription initiation"/>
    <property type="evidence" value="ECO:0007669"/>
    <property type="project" value="InterPro"/>
</dbReference>
<dbReference type="InterPro" id="IPR000838">
    <property type="entry name" value="RNA_pol_sigma70_ECF_CS"/>
</dbReference>